<comment type="caution">
    <text evidence="5">The sequence shown here is derived from an EMBL/GenBank/DDBJ whole genome shotgun (WGS) entry which is preliminary data.</text>
</comment>
<dbReference type="SUPFAM" id="SSF52540">
    <property type="entry name" value="P-loop containing nucleoside triphosphate hydrolases"/>
    <property type="match status" value="1"/>
</dbReference>
<feature type="domain" description="Signal transduction histidine kinase osmosensitive K+ channel sensor N-terminal" evidence="4">
    <location>
        <begin position="3"/>
        <end position="117"/>
    </location>
</feature>
<dbReference type="Gene3D" id="3.40.50.300">
    <property type="entry name" value="P-loop containing nucleotide triphosphate hydrolases"/>
    <property type="match status" value="1"/>
</dbReference>
<dbReference type="GO" id="GO:0016301">
    <property type="term" value="F:kinase activity"/>
    <property type="evidence" value="ECO:0007669"/>
    <property type="project" value="UniProtKB-KW"/>
</dbReference>
<evidence type="ECO:0000259" key="4">
    <source>
        <dbReference type="Pfam" id="PF02702"/>
    </source>
</evidence>
<evidence type="ECO:0000313" key="5">
    <source>
        <dbReference type="EMBL" id="MER0425833.1"/>
    </source>
</evidence>
<reference evidence="5 6" key="1">
    <citation type="submission" date="2024-01" db="EMBL/GenBank/DDBJ databases">
        <title>Metagenomic exploration of the rhizosphere soil microbial community and their significance in facilitating the development of wild simulated ginseng.</title>
        <authorList>
            <person name="Huang J."/>
        </authorList>
    </citation>
    <scope>NUCLEOTIDE SEQUENCE [LARGE SCALE GENOMIC DNA]</scope>
    <source>
        <strain evidence="5 6">WY141</strain>
    </source>
</reference>
<evidence type="ECO:0000256" key="3">
    <source>
        <dbReference type="ARBA" id="ARBA00023012"/>
    </source>
</evidence>
<dbReference type="InterPro" id="IPR003852">
    <property type="entry name" value="Sig_transdc_His_kinase_KdpD_N"/>
</dbReference>
<dbReference type="Pfam" id="PF02702">
    <property type="entry name" value="KdpD"/>
    <property type="match status" value="1"/>
</dbReference>
<dbReference type="EMBL" id="JBEJUE010000012">
    <property type="protein sequence ID" value="MER0425833.1"/>
    <property type="molecule type" value="Genomic_DNA"/>
</dbReference>
<feature type="non-terminal residue" evidence="5">
    <location>
        <position position="117"/>
    </location>
</feature>
<organism evidence="5 6">
    <name type="scientific">Streptomyces microflavus</name>
    <name type="common">Streptomyces lipmanii</name>
    <dbReference type="NCBI Taxonomy" id="1919"/>
    <lineage>
        <taxon>Bacteria</taxon>
        <taxon>Bacillati</taxon>
        <taxon>Actinomycetota</taxon>
        <taxon>Actinomycetes</taxon>
        <taxon>Kitasatosporales</taxon>
        <taxon>Streptomycetaceae</taxon>
        <taxon>Streptomyces</taxon>
    </lineage>
</organism>
<gene>
    <name evidence="5" type="ORF">ABR748_16595</name>
</gene>
<keyword evidence="3" id="KW-0902">Two-component regulatory system</keyword>
<dbReference type="InterPro" id="IPR052023">
    <property type="entry name" value="Histidine_kinase_KdpD"/>
</dbReference>
<dbReference type="PANTHER" id="PTHR45569:SF1">
    <property type="entry name" value="SENSOR PROTEIN KDPD"/>
    <property type="match status" value="1"/>
</dbReference>
<accession>A0ABV1Q3U2</accession>
<keyword evidence="1" id="KW-0808">Transferase</keyword>
<dbReference type="InterPro" id="IPR027417">
    <property type="entry name" value="P-loop_NTPase"/>
</dbReference>
<sequence>MGRGKLRIYLGAAPGVGKTYAMLSEAHRRVERGTDVVVGFVEHHGRPRTEVMLHGLELLPRREREYRGTAFTEMDVDAVLERAPAVVLVDELAHTNVPGSRNAKRWQDVEELLKAGI</sequence>
<evidence type="ECO:0000256" key="1">
    <source>
        <dbReference type="ARBA" id="ARBA00022679"/>
    </source>
</evidence>
<dbReference type="Proteomes" id="UP001456562">
    <property type="component" value="Unassembled WGS sequence"/>
</dbReference>
<proteinExistence type="predicted"/>
<keyword evidence="6" id="KW-1185">Reference proteome</keyword>
<dbReference type="PANTHER" id="PTHR45569">
    <property type="entry name" value="SENSOR PROTEIN KDPD"/>
    <property type="match status" value="1"/>
</dbReference>
<protein>
    <submittedName>
        <fullName evidence="5">Histidine kinase</fullName>
    </submittedName>
</protein>
<name>A0ABV1Q3U2_STRMI</name>
<keyword evidence="2 5" id="KW-0418">Kinase</keyword>
<evidence type="ECO:0000313" key="6">
    <source>
        <dbReference type="Proteomes" id="UP001456562"/>
    </source>
</evidence>
<evidence type="ECO:0000256" key="2">
    <source>
        <dbReference type="ARBA" id="ARBA00022777"/>
    </source>
</evidence>